<dbReference type="EMBL" id="CAJVPT010060888">
    <property type="protein sequence ID" value="CAG8764453.1"/>
    <property type="molecule type" value="Genomic_DNA"/>
</dbReference>
<sequence length="143" mass="16213">MRQEWLAQREEERKSGFEVASALRRLLIDGVRREDFGQSKPAWIVTTFTDFSTMTSSPPDISSLTLAPQRTRPTHETYDPSSYPENNRFQHFQTSPAVVPSPGQRRALPSSANDYEEYNSLSNLDALLLIAGDHSEDDVPRKT</sequence>
<reference evidence="1" key="1">
    <citation type="submission" date="2021-06" db="EMBL/GenBank/DDBJ databases">
        <authorList>
            <person name="Kallberg Y."/>
            <person name="Tangrot J."/>
            <person name="Rosling A."/>
        </authorList>
    </citation>
    <scope>NUCLEOTIDE SEQUENCE</scope>
    <source>
        <strain evidence="1">CL356</strain>
    </source>
</reference>
<gene>
    <name evidence="1" type="ORF">ACOLOM_LOCUS13373</name>
</gene>
<comment type="caution">
    <text evidence="1">The sequence shown here is derived from an EMBL/GenBank/DDBJ whole genome shotgun (WGS) entry which is preliminary data.</text>
</comment>
<organism evidence="1 2">
    <name type="scientific">Acaulospora colombiana</name>
    <dbReference type="NCBI Taxonomy" id="27376"/>
    <lineage>
        <taxon>Eukaryota</taxon>
        <taxon>Fungi</taxon>
        <taxon>Fungi incertae sedis</taxon>
        <taxon>Mucoromycota</taxon>
        <taxon>Glomeromycotina</taxon>
        <taxon>Glomeromycetes</taxon>
        <taxon>Diversisporales</taxon>
        <taxon>Acaulosporaceae</taxon>
        <taxon>Acaulospora</taxon>
    </lineage>
</organism>
<feature type="non-terminal residue" evidence="1">
    <location>
        <position position="143"/>
    </location>
</feature>
<accession>A0ACA9QUD3</accession>
<dbReference type="Proteomes" id="UP000789525">
    <property type="component" value="Unassembled WGS sequence"/>
</dbReference>
<evidence type="ECO:0000313" key="1">
    <source>
        <dbReference type="EMBL" id="CAG8764453.1"/>
    </source>
</evidence>
<name>A0ACA9QUD3_9GLOM</name>
<proteinExistence type="predicted"/>
<evidence type="ECO:0000313" key="2">
    <source>
        <dbReference type="Proteomes" id="UP000789525"/>
    </source>
</evidence>
<protein>
    <submittedName>
        <fullName evidence="1">733_t:CDS:1</fullName>
    </submittedName>
</protein>
<keyword evidence="2" id="KW-1185">Reference proteome</keyword>